<feature type="binding site" evidence="8">
    <location>
        <position position="103"/>
    </location>
    <ligand>
        <name>Ca(2+)</name>
        <dbReference type="ChEBI" id="CHEBI:29108"/>
        <label>1</label>
    </ligand>
</feature>
<dbReference type="InterPro" id="IPR013776">
    <property type="entry name" value="A-amylase_thermo"/>
</dbReference>
<evidence type="ECO:0000256" key="4">
    <source>
        <dbReference type="ARBA" id="ARBA00022801"/>
    </source>
</evidence>
<comment type="caution">
    <text evidence="10">The sequence shown here is derived from an EMBL/GenBank/DDBJ whole genome shotgun (WGS) entry which is preliminary data.</text>
</comment>
<feature type="active site" description="Proton donor" evidence="7">
    <location>
        <position position="263"/>
    </location>
</feature>
<dbReference type="GO" id="GO:0005509">
    <property type="term" value="F:calcium ion binding"/>
    <property type="evidence" value="ECO:0007669"/>
    <property type="project" value="InterPro"/>
</dbReference>
<accession>A0A9X3FQ63</accession>
<feature type="domain" description="Glycosyl hydrolase family 13 catalytic" evidence="9">
    <location>
        <begin position="4"/>
        <end position="391"/>
    </location>
</feature>
<dbReference type="NCBIfam" id="NF006969">
    <property type="entry name" value="PRK09441.1-2"/>
    <property type="match status" value="1"/>
</dbReference>
<evidence type="ECO:0000259" key="9">
    <source>
        <dbReference type="SMART" id="SM00642"/>
    </source>
</evidence>
<dbReference type="SUPFAM" id="SSF51445">
    <property type="entry name" value="(Trans)glycosidases"/>
    <property type="match status" value="1"/>
</dbReference>
<comment type="cofactor">
    <cofactor evidence="1">
        <name>Ca(2+)</name>
        <dbReference type="ChEBI" id="CHEBI:29108"/>
    </cofactor>
</comment>
<evidence type="ECO:0000256" key="2">
    <source>
        <dbReference type="ARBA" id="ARBA00008061"/>
    </source>
</evidence>
<dbReference type="Gene3D" id="3.20.20.80">
    <property type="entry name" value="Glycosidases"/>
    <property type="match status" value="1"/>
</dbReference>
<evidence type="ECO:0000313" key="10">
    <source>
        <dbReference type="EMBL" id="MCZ0726256.1"/>
    </source>
</evidence>
<dbReference type="PIRSF" id="PIRSF001021">
    <property type="entry name" value="Alph-amls_thrmst"/>
    <property type="match status" value="1"/>
</dbReference>
<dbReference type="SMART" id="SM00642">
    <property type="entry name" value="Aamy"/>
    <property type="match status" value="1"/>
</dbReference>
<evidence type="ECO:0000256" key="8">
    <source>
        <dbReference type="PIRSR" id="PIRSR001021-2"/>
    </source>
</evidence>
<keyword evidence="8" id="KW-0106">Calcium</keyword>
<evidence type="ECO:0000256" key="3">
    <source>
        <dbReference type="ARBA" id="ARBA00022723"/>
    </source>
</evidence>
<keyword evidence="5" id="KW-0119">Carbohydrate metabolism</keyword>
<gene>
    <name evidence="10" type="ORF">OW157_06775</name>
</gene>
<evidence type="ECO:0000256" key="6">
    <source>
        <dbReference type="ARBA" id="ARBA00023295"/>
    </source>
</evidence>
<keyword evidence="6 10" id="KW-0326">Glycosidase</keyword>
<proteinExistence type="inferred from homology"/>
<dbReference type="Gene3D" id="2.60.40.1180">
    <property type="entry name" value="Golgi alpha-mannosidase II"/>
    <property type="match status" value="1"/>
</dbReference>
<dbReference type="InterPro" id="IPR017853">
    <property type="entry name" value="GH"/>
</dbReference>
<dbReference type="RefSeq" id="WP_268752586.1">
    <property type="nucleotide sequence ID" value="NZ_JAPRFQ010000003.1"/>
</dbReference>
<dbReference type="EC" id="3.2.1.1" evidence="10"/>
<feature type="binding site" evidence="8">
    <location>
        <position position="205"/>
    </location>
    <ligand>
        <name>Ca(2+)</name>
        <dbReference type="ChEBI" id="CHEBI:29108"/>
        <label>2</label>
    </ligand>
</feature>
<dbReference type="InterPro" id="IPR013780">
    <property type="entry name" value="Glyco_hydro_b"/>
</dbReference>
<evidence type="ECO:0000256" key="1">
    <source>
        <dbReference type="ARBA" id="ARBA00001913"/>
    </source>
</evidence>
<evidence type="ECO:0000313" key="11">
    <source>
        <dbReference type="Proteomes" id="UP001146670"/>
    </source>
</evidence>
<name>A0A9X3FQ63_9LACT</name>
<dbReference type="PANTHER" id="PTHR43447">
    <property type="entry name" value="ALPHA-AMYLASE"/>
    <property type="match status" value="1"/>
</dbReference>
<dbReference type="AlphaFoldDB" id="A0A9X3FQ63"/>
<feature type="binding site" evidence="8">
    <location>
        <position position="197"/>
    </location>
    <ligand>
        <name>Ca(2+)</name>
        <dbReference type="ChEBI" id="CHEBI:29108"/>
        <label>1</label>
    </ligand>
</feature>
<dbReference type="Proteomes" id="UP001146670">
    <property type="component" value="Unassembled WGS sequence"/>
</dbReference>
<evidence type="ECO:0000256" key="7">
    <source>
        <dbReference type="PIRSR" id="PIRSR001021-1"/>
    </source>
</evidence>
<keyword evidence="3 8" id="KW-0479">Metal-binding</keyword>
<dbReference type="GO" id="GO:0005975">
    <property type="term" value="P:carbohydrate metabolic process"/>
    <property type="evidence" value="ECO:0007669"/>
    <property type="project" value="InterPro"/>
</dbReference>
<dbReference type="GO" id="GO:0004556">
    <property type="term" value="F:alpha-amylase activity"/>
    <property type="evidence" value="ECO:0007669"/>
    <property type="project" value="UniProtKB-EC"/>
</dbReference>
<sequence length="483" mass="54771">MPNPTMMQYFEWEMPSQHDHWQRLSQDVDHLKAMGISHLWLPPASKAVASQDVGYGIYDPYDLGEFPQKGGIPTKYGSKVDYQTAIKHLKAAGIKPLADWVLNHRAGADQTETFPAYPVDPFDRQHKLGAPRQLEGWTKFTFPGRGTKYSDFKWDWTCFSGVDYDQARDETGIFMIKGFKKGWAHGDYVAPENGNYDYLMFADVDYSNDRVADEVIAWAKWMIQETGIQGCRLDAIKHVDSRFIYRLLKEIYQDYPEFYVVGEYWENDTPALLHYLEQTDQQLQLFDVVLHFNFHQAAVQGADYDLRELFSGSLVVTHPDAAVTFVDNHDSQPGQALESWVGESFKAQAYALILLQAQGLPCLFYGDYYGIAAGEDYQGMAKILDKLLSLRRHHAYGEEIQYFDAPHCIGLTRQGDIDHPGGLALLVSNAGAQEKRMSVGPSHAGEYWVDCLSNQAPVQIDDQGYGIFTCSHTGLSVWLPKKD</sequence>
<dbReference type="EMBL" id="JAPRFR010000003">
    <property type="protein sequence ID" value="MCZ0726256.1"/>
    <property type="molecule type" value="Genomic_DNA"/>
</dbReference>
<reference evidence="10" key="1">
    <citation type="submission" date="2022-12" db="EMBL/GenBank/DDBJ databases">
        <title>Description and comparative metabolic analysis of Aerococcus sp. nov., isolated from the feces of a pig.</title>
        <authorList>
            <person name="Chang Y.-H."/>
        </authorList>
    </citation>
    <scope>NUCLEOTIDE SEQUENCE</scope>
    <source>
        <strain evidence="10">YH-aer222</strain>
    </source>
</reference>
<feature type="binding site" evidence="8">
    <location>
        <position position="238"/>
    </location>
    <ligand>
        <name>Ca(2+)</name>
        <dbReference type="ChEBI" id="CHEBI:29108"/>
        <label>1</label>
    </ligand>
</feature>
<dbReference type="Gene3D" id="2.40.30.140">
    <property type="match status" value="1"/>
</dbReference>
<dbReference type="CDD" id="cd11318">
    <property type="entry name" value="AmyAc_bac_fung_AmyA"/>
    <property type="match status" value="1"/>
</dbReference>
<dbReference type="InterPro" id="IPR006047">
    <property type="entry name" value="GH13_cat_dom"/>
</dbReference>
<feature type="active site" description="Nucleophile" evidence="7">
    <location>
        <position position="234"/>
    </location>
</feature>
<keyword evidence="11" id="KW-1185">Reference proteome</keyword>
<dbReference type="Pfam" id="PF00128">
    <property type="entry name" value="Alpha-amylase"/>
    <property type="match status" value="1"/>
</dbReference>
<comment type="similarity">
    <text evidence="2">Belongs to the glycosyl hydrolase 13 family.</text>
</comment>
<dbReference type="SUPFAM" id="SSF51011">
    <property type="entry name" value="Glycosyl hydrolase domain"/>
    <property type="match status" value="1"/>
</dbReference>
<keyword evidence="4 10" id="KW-0378">Hydrolase</keyword>
<evidence type="ECO:0000256" key="5">
    <source>
        <dbReference type="ARBA" id="ARBA00023277"/>
    </source>
</evidence>
<protein>
    <submittedName>
        <fullName evidence="10">Alpha-amylase</fullName>
        <ecNumber evidence="10">3.2.1.1</ecNumber>
    </submittedName>
</protein>
<dbReference type="NCBIfam" id="NF006968">
    <property type="entry name" value="PRK09441.1-1"/>
    <property type="match status" value="1"/>
</dbReference>
<organism evidence="10 11">
    <name type="scientific">Aerococcus kribbianus</name>
    <dbReference type="NCBI Taxonomy" id="2999064"/>
    <lineage>
        <taxon>Bacteria</taxon>
        <taxon>Bacillati</taxon>
        <taxon>Bacillota</taxon>
        <taxon>Bacilli</taxon>
        <taxon>Lactobacillales</taxon>
        <taxon>Aerococcaceae</taxon>
        <taxon>Aerococcus</taxon>
    </lineage>
</organism>
<feature type="binding site" evidence="8">
    <location>
        <position position="203"/>
    </location>
    <ligand>
        <name>Ca(2+)</name>
        <dbReference type="ChEBI" id="CHEBI:29108"/>
        <label>1</label>
    </ligand>
</feature>